<dbReference type="EMBL" id="UYSL01022951">
    <property type="protein sequence ID" value="VDL81444.1"/>
    <property type="molecule type" value="Genomic_DNA"/>
</dbReference>
<protein>
    <submittedName>
        <fullName evidence="1 3">Uncharacterized protein</fullName>
    </submittedName>
</protein>
<accession>A0A0N4YL01</accession>
<gene>
    <name evidence="1" type="ORF">NBR_LOCUS17752</name>
</gene>
<keyword evidence="2" id="KW-1185">Reference proteome</keyword>
<sequence>MYQRLVDKGQRRKPPYKLALSNIPRKLTPDDLAEKTFPMPTIVRNPQKQEQSAERNIWEKNCIGRIHNQAS</sequence>
<evidence type="ECO:0000313" key="1">
    <source>
        <dbReference type="EMBL" id="VDL81444.1"/>
    </source>
</evidence>
<reference evidence="1 2" key="2">
    <citation type="submission" date="2018-11" db="EMBL/GenBank/DDBJ databases">
        <authorList>
            <consortium name="Pathogen Informatics"/>
        </authorList>
    </citation>
    <scope>NUCLEOTIDE SEQUENCE [LARGE SCALE GENOMIC DNA]</scope>
</reference>
<reference evidence="3" key="1">
    <citation type="submission" date="2017-02" db="UniProtKB">
        <authorList>
            <consortium name="WormBaseParasite"/>
        </authorList>
    </citation>
    <scope>IDENTIFICATION</scope>
</reference>
<evidence type="ECO:0000313" key="3">
    <source>
        <dbReference type="WBParaSite" id="NBR_0001775101-mRNA-1"/>
    </source>
</evidence>
<name>A0A0N4YL01_NIPBR</name>
<dbReference type="AlphaFoldDB" id="A0A0N4YL01"/>
<organism evidence="3">
    <name type="scientific">Nippostrongylus brasiliensis</name>
    <name type="common">Rat hookworm</name>
    <dbReference type="NCBI Taxonomy" id="27835"/>
    <lineage>
        <taxon>Eukaryota</taxon>
        <taxon>Metazoa</taxon>
        <taxon>Ecdysozoa</taxon>
        <taxon>Nematoda</taxon>
        <taxon>Chromadorea</taxon>
        <taxon>Rhabditida</taxon>
        <taxon>Rhabditina</taxon>
        <taxon>Rhabditomorpha</taxon>
        <taxon>Strongyloidea</taxon>
        <taxon>Heligmosomidae</taxon>
        <taxon>Nippostrongylus</taxon>
    </lineage>
</organism>
<dbReference type="Proteomes" id="UP000271162">
    <property type="component" value="Unassembled WGS sequence"/>
</dbReference>
<proteinExistence type="predicted"/>
<dbReference type="WBParaSite" id="NBR_0001775101-mRNA-1">
    <property type="protein sequence ID" value="NBR_0001775101-mRNA-1"/>
    <property type="gene ID" value="NBR_0001775101"/>
</dbReference>
<evidence type="ECO:0000313" key="2">
    <source>
        <dbReference type="Proteomes" id="UP000271162"/>
    </source>
</evidence>